<keyword evidence="1" id="KW-1185">Reference proteome</keyword>
<sequence length="249" mass="28015">MGGEKEDGLGLSLSLGMSCPQNNLKNNDFISPSTPPFLLPFMHNHQISAERNEEAREFIRGEIDMNRPVRMIEACDEELEDEAVIMVSSPNNSTVSSVSGKRSHDREDNEGERPTSSLEDDGGDAAARKKLRLSKEQAAVLEETFKEHNTLNPKQKLALSKQLNLRPRQVEVWFQNRRARLAAELDNMNTAIGDTTGSSTTFSMEIFSAKNSLFQTSMPPEEIIYLHTRICILLVCRDQMILRMFGLTL</sequence>
<dbReference type="RefSeq" id="XP_075073495.1">
    <property type="nucleotide sequence ID" value="XM_075217394.1"/>
</dbReference>
<evidence type="ECO:0000313" key="1">
    <source>
        <dbReference type="Proteomes" id="UP000790787"/>
    </source>
</evidence>
<gene>
    <name evidence="2" type="primary">LOC107818577</name>
</gene>
<dbReference type="Proteomes" id="UP000790787">
    <property type="component" value="Chromosome 7"/>
</dbReference>
<organism evidence="1 2">
    <name type="scientific">Nicotiana tabacum</name>
    <name type="common">Common tobacco</name>
    <dbReference type="NCBI Taxonomy" id="4097"/>
    <lineage>
        <taxon>Eukaryota</taxon>
        <taxon>Viridiplantae</taxon>
        <taxon>Streptophyta</taxon>
        <taxon>Embryophyta</taxon>
        <taxon>Tracheophyta</taxon>
        <taxon>Spermatophyta</taxon>
        <taxon>Magnoliopsida</taxon>
        <taxon>eudicotyledons</taxon>
        <taxon>Gunneridae</taxon>
        <taxon>Pentapetalae</taxon>
        <taxon>asterids</taxon>
        <taxon>lamiids</taxon>
        <taxon>Solanales</taxon>
        <taxon>Solanaceae</taxon>
        <taxon>Nicotianoideae</taxon>
        <taxon>Nicotianeae</taxon>
        <taxon>Nicotiana</taxon>
    </lineage>
</organism>
<keyword evidence="2" id="KW-0371">Homeobox</keyword>
<proteinExistence type="predicted"/>
<keyword evidence="2" id="KW-0238">DNA-binding</keyword>
<reference evidence="1" key="1">
    <citation type="journal article" date="2014" name="Nat. Commun.">
        <title>The tobacco genome sequence and its comparison with those of tomato and potato.</title>
        <authorList>
            <person name="Sierro N."/>
            <person name="Battey J.N."/>
            <person name="Ouadi S."/>
            <person name="Bakaher N."/>
            <person name="Bovet L."/>
            <person name="Willig A."/>
            <person name="Goepfert S."/>
            <person name="Peitsch M.C."/>
            <person name="Ivanov N.V."/>
        </authorList>
    </citation>
    <scope>NUCLEOTIDE SEQUENCE [LARGE SCALE GENOMIC DNA]</scope>
</reference>
<protein>
    <submittedName>
        <fullName evidence="2">Homeobox-leucine zipper protein HAT4 isoform X2</fullName>
    </submittedName>
</protein>
<evidence type="ECO:0000313" key="2">
    <source>
        <dbReference type="RefSeq" id="XP_075073495.1"/>
    </source>
</evidence>
<reference evidence="2" key="2">
    <citation type="submission" date="2025-08" db="UniProtKB">
        <authorList>
            <consortium name="RefSeq"/>
        </authorList>
    </citation>
    <scope>IDENTIFICATION</scope>
    <source>
        <tissue evidence="2">Leaf</tissue>
    </source>
</reference>
<name>A0AC58RLA0_TOBAC</name>
<accession>A0AC58RLA0</accession>